<gene>
    <name evidence="1" type="ORF">GJ654_19365</name>
</gene>
<dbReference type="Proteomes" id="UP000439113">
    <property type="component" value="Unassembled WGS sequence"/>
</dbReference>
<evidence type="ECO:0000313" key="1">
    <source>
        <dbReference type="EMBL" id="MTV33146.1"/>
    </source>
</evidence>
<accession>A0A6N8DTK8</accession>
<dbReference type="SUPFAM" id="SSF53335">
    <property type="entry name" value="S-adenosyl-L-methionine-dependent methyltransferases"/>
    <property type="match status" value="1"/>
</dbReference>
<evidence type="ECO:0008006" key="3">
    <source>
        <dbReference type="Google" id="ProtNLM"/>
    </source>
</evidence>
<dbReference type="Pfam" id="PF13578">
    <property type="entry name" value="Methyltransf_24"/>
    <property type="match status" value="1"/>
</dbReference>
<protein>
    <recommendedName>
        <fullName evidence="3">Methyltransferase domain-containing protein</fullName>
    </recommendedName>
</protein>
<dbReference type="InterPro" id="IPR029063">
    <property type="entry name" value="SAM-dependent_MTases_sf"/>
</dbReference>
<dbReference type="Gene3D" id="3.40.50.150">
    <property type="entry name" value="Vaccinia Virus protein VP39"/>
    <property type="match status" value="1"/>
</dbReference>
<dbReference type="RefSeq" id="WP_155447827.1">
    <property type="nucleotide sequence ID" value="NZ_JAOQNR010000025.1"/>
</dbReference>
<organism evidence="1 2">
    <name type="scientific">Rhodoblastus acidophilus</name>
    <name type="common">Rhodopseudomonas acidophila</name>
    <dbReference type="NCBI Taxonomy" id="1074"/>
    <lineage>
        <taxon>Bacteria</taxon>
        <taxon>Pseudomonadati</taxon>
        <taxon>Pseudomonadota</taxon>
        <taxon>Alphaproteobacteria</taxon>
        <taxon>Hyphomicrobiales</taxon>
        <taxon>Rhodoblastaceae</taxon>
        <taxon>Rhodoblastus</taxon>
    </lineage>
</organism>
<name>A0A6N8DTK8_RHOAC</name>
<dbReference type="EMBL" id="WNKS01000027">
    <property type="protein sequence ID" value="MTV33146.1"/>
    <property type="molecule type" value="Genomic_DNA"/>
</dbReference>
<reference evidence="1 2" key="1">
    <citation type="submission" date="2019-11" db="EMBL/GenBank/DDBJ databases">
        <title>Whole-genome sequence of a Rhodoblastus acidophilus DSM 142.</title>
        <authorList>
            <person name="Kyndt J.A."/>
            <person name="Meyer T.E."/>
        </authorList>
    </citation>
    <scope>NUCLEOTIDE SEQUENCE [LARGE SCALE GENOMIC DNA]</scope>
    <source>
        <strain evidence="1 2">DSM 142</strain>
    </source>
</reference>
<dbReference type="OrthoDB" id="8428833at2"/>
<sequence length="224" mass="24842">MNTDVEFEKLLADLPQLHTWDDGKTWNSGGLTPPLLRGIAEILAKLPEGFRVLETGAGNSTLAFLICRAQSVLSIAPDAGLFERIKRVAKERSIDDSALKPVVAFSEDVLPSLAKAAKSTGELVDFALIDGGHGWPTVFVDFCYAMEMLKSGGYLMIDDIQIYTVKQLVRLLNESKEFSLISNLKKSLIFKKTTENTRMTDFGGQPYIRRMMEAEKLAGEAFKF</sequence>
<proteinExistence type="predicted"/>
<comment type="caution">
    <text evidence="1">The sequence shown here is derived from an EMBL/GenBank/DDBJ whole genome shotgun (WGS) entry which is preliminary data.</text>
</comment>
<dbReference type="AlphaFoldDB" id="A0A6N8DTK8"/>
<evidence type="ECO:0000313" key="2">
    <source>
        <dbReference type="Proteomes" id="UP000439113"/>
    </source>
</evidence>